<keyword evidence="7" id="KW-1185">Reference proteome</keyword>
<dbReference type="Pfam" id="PF13365">
    <property type="entry name" value="Trypsin_2"/>
    <property type="match status" value="1"/>
</dbReference>
<dbReference type="InterPro" id="IPR036034">
    <property type="entry name" value="PDZ_sf"/>
</dbReference>
<evidence type="ECO:0000313" key="7">
    <source>
        <dbReference type="Proteomes" id="UP001165667"/>
    </source>
</evidence>
<dbReference type="GO" id="GO:0006508">
    <property type="term" value="P:proteolysis"/>
    <property type="evidence" value="ECO:0007669"/>
    <property type="project" value="UniProtKB-KW"/>
</dbReference>
<organism evidence="6 7">
    <name type="scientific">Lichenifustis flavocetrariae</name>
    <dbReference type="NCBI Taxonomy" id="2949735"/>
    <lineage>
        <taxon>Bacteria</taxon>
        <taxon>Pseudomonadati</taxon>
        <taxon>Pseudomonadota</taxon>
        <taxon>Alphaproteobacteria</taxon>
        <taxon>Hyphomicrobiales</taxon>
        <taxon>Lichenihabitantaceae</taxon>
        <taxon>Lichenifustis</taxon>
    </lineage>
</organism>
<dbReference type="SMART" id="SM00228">
    <property type="entry name" value="PDZ"/>
    <property type="match status" value="1"/>
</dbReference>
<keyword evidence="3" id="KW-0378">Hydrolase</keyword>
<evidence type="ECO:0000256" key="1">
    <source>
        <dbReference type="ARBA" id="ARBA00010541"/>
    </source>
</evidence>
<gene>
    <name evidence="6" type="ORF">M8523_01835</name>
</gene>
<dbReference type="Gene3D" id="2.40.10.120">
    <property type="match status" value="1"/>
</dbReference>
<dbReference type="Proteomes" id="UP001165667">
    <property type="component" value="Unassembled WGS sequence"/>
</dbReference>
<evidence type="ECO:0000256" key="2">
    <source>
        <dbReference type="ARBA" id="ARBA00022670"/>
    </source>
</evidence>
<dbReference type="GO" id="GO:0004252">
    <property type="term" value="F:serine-type endopeptidase activity"/>
    <property type="evidence" value="ECO:0007669"/>
    <property type="project" value="InterPro"/>
</dbReference>
<keyword evidence="2 6" id="KW-0645">Protease</keyword>
<dbReference type="InterPro" id="IPR009003">
    <property type="entry name" value="Peptidase_S1_PA"/>
</dbReference>
<reference evidence="6" key="1">
    <citation type="submission" date="2022-05" db="EMBL/GenBank/DDBJ databases">
        <authorList>
            <person name="Pankratov T."/>
        </authorList>
    </citation>
    <scope>NUCLEOTIDE SEQUENCE</scope>
    <source>
        <strain evidence="6">BP6-180914</strain>
    </source>
</reference>
<evidence type="ECO:0000259" key="5">
    <source>
        <dbReference type="SMART" id="SM00228"/>
    </source>
</evidence>
<protein>
    <submittedName>
        <fullName evidence="6">S1C family serine protease</fullName>
    </submittedName>
</protein>
<evidence type="ECO:0000256" key="3">
    <source>
        <dbReference type="ARBA" id="ARBA00022801"/>
    </source>
</evidence>
<comment type="caution">
    <text evidence="6">The sequence shown here is derived from an EMBL/GenBank/DDBJ whole genome shotgun (WGS) entry which is preliminary data.</text>
</comment>
<evidence type="ECO:0000313" key="6">
    <source>
        <dbReference type="EMBL" id="MCW6506758.1"/>
    </source>
</evidence>
<feature type="domain" description="PDZ" evidence="5">
    <location>
        <begin position="231"/>
        <end position="302"/>
    </location>
</feature>
<accession>A0AA41YXJ2</accession>
<dbReference type="Gene3D" id="2.30.42.10">
    <property type="match status" value="1"/>
</dbReference>
<dbReference type="PRINTS" id="PR00834">
    <property type="entry name" value="PROTEASES2C"/>
</dbReference>
<dbReference type="Pfam" id="PF13180">
    <property type="entry name" value="PDZ_2"/>
    <property type="match status" value="1"/>
</dbReference>
<evidence type="ECO:0000256" key="4">
    <source>
        <dbReference type="ARBA" id="ARBA00022825"/>
    </source>
</evidence>
<dbReference type="PANTHER" id="PTHR22939">
    <property type="entry name" value="SERINE PROTEASE FAMILY S1C HTRA-RELATED"/>
    <property type="match status" value="1"/>
</dbReference>
<dbReference type="RefSeq" id="WP_282583106.1">
    <property type="nucleotide sequence ID" value="NZ_JAMOIM010000001.1"/>
</dbReference>
<dbReference type="InterPro" id="IPR001478">
    <property type="entry name" value="PDZ"/>
</dbReference>
<dbReference type="EMBL" id="JAMOIM010000001">
    <property type="protein sequence ID" value="MCW6506758.1"/>
    <property type="molecule type" value="Genomic_DNA"/>
</dbReference>
<name>A0AA41YXJ2_9HYPH</name>
<dbReference type="InterPro" id="IPR001940">
    <property type="entry name" value="Peptidase_S1C"/>
</dbReference>
<comment type="similarity">
    <text evidence="1">Belongs to the peptidase S1C family.</text>
</comment>
<keyword evidence="4" id="KW-0720">Serine protease</keyword>
<dbReference type="PANTHER" id="PTHR22939:SF129">
    <property type="entry name" value="SERINE PROTEASE HTRA2, MITOCHONDRIAL"/>
    <property type="match status" value="1"/>
</dbReference>
<dbReference type="SUPFAM" id="SSF50494">
    <property type="entry name" value="Trypsin-like serine proteases"/>
    <property type="match status" value="1"/>
</dbReference>
<proteinExistence type="inferred from homology"/>
<dbReference type="SUPFAM" id="SSF50156">
    <property type="entry name" value="PDZ domain-like"/>
    <property type="match status" value="1"/>
</dbReference>
<dbReference type="AlphaFoldDB" id="A0AA41YXJ2"/>
<sequence length="324" mass="34956">MADDDEWSVPPEARPRPRDYTFDLDEALASVVALEAEIPDTAFTAGMLGTERAGSGVLIRDSGLILTIGYLITEAREVTLRTARGQIVDGHVLGVDQASGLGLVQALETLDIPAIRLGDSRHAAPGDQVIVAGGSGRRRALAAQIVARQEFAGYWEYLIEESIFTSPAHPNWGGTGLIGSEGELLGIGSLQLQHQARGGEVRPLNMIVPVELLTPVFDNLVAGRPARQPRPWLGVFAQEHDQSVVILDIAQHGPAKRAGLKRGDIVKKAGEMEITNLADFYRSLWALGPAGVTVDLKIERDGDAFDLRVKSADRQSYLKTPKPH</sequence>